<feature type="compositionally biased region" description="Pro residues" evidence="1">
    <location>
        <begin position="28"/>
        <end position="51"/>
    </location>
</feature>
<feature type="compositionally biased region" description="Basic residues" evidence="1">
    <location>
        <begin position="1"/>
        <end position="15"/>
    </location>
</feature>
<proteinExistence type="predicted"/>
<evidence type="ECO:0000313" key="2">
    <source>
        <dbReference type="EMBL" id="ROO82638.1"/>
    </source>
</evidence>
<keyword evidence="3" id="KW-1185">Reference proteome</keyword>
<accession>A0A3N1CPI3</accession>
<protein>
    <submittedName>
        <fullName evidence="2">Uncharacterized protein</fullName>
    </submittedName>
</protein>
<comment type="caution">
    <text evidence="2">The sequence shown here is derived from an EMBL/GenBank/DDBJ whole genome shotgun (WGS) entry which is preliminary data.</text>
</comment>
<dbReference type="Proteomes" id="UP000272400">
    <property type="component" value="Unassembled WGS sequence"/>
</dbReference>
<dbReference type="EMBL" id="RJKE01000001">
    <property type="protein sequence ID" value="ROO82638.1"/>
    <property type="molecule type" value="Genomic_DNA"/>
</dbReference>
<evidence type="ECO:0000313" key="3">
    <source>
        <dbReference type="Proteomes" id="UP000272400"/>
    </source>
</evidence>
<name>A0A3N1CPI3_9ACTN</name>
<organism evidence="2 3">
    <name type="scientific">Actinocorallia herbida</name>
    <dbReference type="NCBI Taxonomy" id="58109"/>
    <lineage>
        <taxon>Bacteria</taxon>
        <taxon>Bacillati</taxon>
        <taxon>Actinomycetota</taxon>
        <taxon>Actinomycetes</taxon>
        <taxon>Streptosporangiales</taxon>
        <taxon>Thermomonosporaceae</taxon>
        <taxon>Actinocorallia</taxon>
    </lineage>
</organism>
<feature type="compositionally biased region" description="Low complexity" evidence="1">
    <location>
        <begin position="18"/>
        <end position="27"/>
    </location>
</feature>
<reference evidence="2 3" key="1">
    <citation type="submission" date="2018-11" db="EMBL/GenBank/DDBJ databases">
        <title>Sequencing the genomes of 1000 actinobacteria strains.</title>
        <authorList>
            <person name="Klenk H.-P."/>
        </authorList>
    </citation>
    <scope>NUCLEOTIDE SEQUENCE [LARGE SCALE GENOMIC DNA]</scope>
    <source>
        <strain evidence="2 3">DSM 44254</strain>
    </source>
</reference>
<gene>
    <name evidence="2" type="ORF">EDD29_0119</name>
</gene>
<feature type="region of interest" description="Disordered" evidence="1">
    <location>
        <begin position="67"/>
        <end position="93"/>
    </location>
</feature>
<evidence type="ECO:0000256" key="1">
    <source>
        <dbReference type="SAM" id="MobiDB-lite"/>
    </source>
</evidence>
<feature type="region of interest" description="Disordered" evidence="1">
    <location>
        <begin position="1"/>
        <end position="54"/>
    </location>
</feature>
<dbReference type="AlphaFoldDB" id="A0A3N1CPI3"/>
<dbReference type="RefSeq" id="WP_123661642.1">
    <property type="nucleotide sequence ID" value="NZ_RJKE01000001.1"/>
</dbReference>
<sequence length="113" mass="12507">MSLTRTLRRLLRLTRGHAPAPDAVTDPTPVPQPEPIEQAPPPPPAPAPAPAPAIECTTKPRIRPAIAARLADPNFRRPRADEIGPPSNEEDSITPWEYGWLNLRADERNWSSR</sequence>